<organism evidence="2 3">
    <name type="scientific">Oryza rufipogon</name>
    <name type="common">Brownbeard rice</name>
    <name type="synonym">Asian wild rice</name>
    <dbReference type="NCBI Taxonomy" id="4529"/>
    <lineage>
        <taxon>Eukaryota</taxon>
        <taxon>Viridiplantae</taxon>
        <taxon>Streptophyta</taxon>
        <taxon>Embryophyta</taxon>
        <taxon>Tracheophyta</taxon>
        <taxon>Spermatophyta</taxon>
        <taxon>Magnoliopsida</taxon>
        <taxon>Liliopsida</taxon>
        <taxon>Poales</taxon>
        <taxon>Poaceae</taxon>
        <taxon>BOP clade</taxon>
        <taxon>Oryzoideae</taxon>
        <taxon>Oryzeae</taxon>
        <taxon>Oryzinae</taxon>
        <taxon>Oryza</taxon>
    </lineage>
</organism>
<proteinExistence type="predicted"/>
<evidence type="ECO:0000256" key="1">
    <source>
        <dbReference type="SAM" id="MobiDB-lite"/>
    </source>
</evidence>
<dbReference type="Proteomes" id="UP000008022">
    <property type="component" value="Unassembled WGS sequence"/>
</dbReference>
<reference evidence="2" key="2">
    <citation type="submission" date="2015-06" db="UniProtKB">
        <authorList>
            <consortium name="EnsemblPlants"/>
        </authorList>
    </citation>
    <scope>IDENTIFICATION</scope>
</reference>
<sequence>MVAEVGEEAGTAAESHRERNAIASRIRRADATAARRPYIKCNNCGDVRIVKCDRALSTTGSATTSPTTNSARCLAPIDRALFLAAPLRLGAQRRLRRPPGARPTEHTAARVVLAESLDGEDNQLMVNSYHCTTREGVQAAAGGAVRADGVRSALRMRFCRRGAGLPPPPRPSPRRSSGCCRSPQRCARPMRGQE</sequence>
<evidence type="ECO:0000313" key="3">
    <source>
        <dbReference type="Proteomes" id="UP000008022"/>
    </source>
</evidence>
<protein>
    <submittedName>
        <fullName evidence="2">Uncharacterized protein</fullName>
    </submittedName>
</protein>
<dbReference type="AlphaFoldDB" id="A0A0E0Q4U6"/>
<reference evidence="3" key="1">
    <citation type="submission" date="2013-06" db="EMBL/GenBank/DDBJ databases">
        <authorList>
            <person name="Zhao Q."/>
        </authorList>
    </citation>
    <scope>NUCLEOTIDE SEQUENCE</scope>
    <source>
        <strain evidence="3">cv. W1943</strain>
    </source>
</reference>
<name>A0A0E0Q4U6_ORYRU</name>
<feature type="region of interest" description="Disordered" evidence="1">
    <location>
        <begin position="1"/>
        <end position="20"/>
    </location>
</feature>
<evidence type="ECO:0000313" key="2">
    <source>
        <dbReference type="EnsemblPlants" id="ORUFI07G04960.1"/>
    </source>
</evidence>
<feature type="region of interest" description="Disordered" evidence="1">
    <location>
        <begin position="161"/>
        <end position="194"/>
    </location>
</feature>
<accession>A0A0E0Q4U6</accession>
<feature type="compositionally biased region" description="Low complexity" evidence="1">
    <location>
        <begin position="1"/>
        <end position="13"/>
    </location>
</feature>
<dbReference type="HOGENOM" id="CLU_1404521_0_0_1"/>
<dbReference type="Gramene" id="ORUFI07G04960.1">
    <property type="protein sequence ID" value="ORUFI07G04960.1"/>
    <property type="gene ID" value="ORUFI07G04960"/>
</dbReference>
<keyword evidence="3" id="KW-1185">Reference proteome</keyword>
<feature type="compositionally biased region" description="Low complexity" evidence="1">
    <location>
        <begin position="174"/>
        <end position="186"/>
    </location>
</feature>
<dbReference type="EnsemblPlants" id="ORUFI07G04960.1">
    <property type="protein sequence ID" value="ORUFI07G04960.1"/>
    <property type="gene ID" value="ORUFI07G04960"/>
</dbReference>